<proteinExistence type="predicted"/>
<keyword evidence="1" id="KW-0812">Transmembrane</keyword>
<evidence type="ECO:0000313" key="3">
    <source>
        <dbReference type="Proteomes" id="UP000176005"/>
    </source>
</evidence>
<dbReference type="AlphaFoldDB" id="A0A1E7L7N1"/>
<evidence type="ECO:0000256" key="1">
    <source>
        <dbReference type="SAM" id="Phobius"/>
    </source>
</evidence>
<dbReference type="RefSeq" id="WP_070016305.1">
    <property type="nucleotide sequence ID" value="NZ_LJGW01000154.1"/>
</dbReference>
<dbReference type="Proteomes" id="UP000176005">
    <property type="component" value="Unassembled WGS sequence"/>
</dbReference>
<dbReference type="EMBL" id="LJGW01000154">
    <property type="protein sequence ID" value="OEV12222.1"/>
    <property type="molecule type" value="Genomic_DNA"/>
</dbReference>
<comment type="caution">
    <text evidence="2">The sequence shown here is derived from an EMBL/GenBank/DDBJ whole genome shotgun (WGS) entry which is preliminary data.</text>
</comment>
<keyword evidence="3" id="KW-1185">Reference proteome</keyword>
<organism evidence="2 3">
    <name type="scientific">Streptomyces nanshensis</name>
    <dbReference type="NCBI Taxonomy" id="518642"/>
    <lineage>
        <taxon>Bacteria</taxon>
        <taxon>Bacillati</taxon>
        <taxon>Actinomycetota</taxon>
        <taxon>Actinomycetes</taxon>
        <taxon>Kitasatosporales</taxon>
        <taxon>Streptomycetaceae</taxon>
        <taxon>Streptomyces</taxon>
    </lineage>
</organism>
<feature type="transmembrane region" description="Helical" evidence="1">
    <location>
        <begin position="44"/>
        <end position="63"/>
    </location>
</feature>
<reference evidence="2 3" key="1">
    <citation type="journal article" date="2016" name="Front. Microbiol.">
        <title>Comparative Genomics Analysis of Streptomyces Species Reveals Their Adaptation to the Marine Environment and Their Diversity at the Genomic Level.</title>
        <authorList>
            <person name="Tian X."/>
            <person name="Zhang Z."/>
            <person name="Yang T."/>
            <person name="Chen M."/>
            <person name="Li J."/>
            <person name="Chen F."/>
            <person name="Yang J."/>
            <person name="Li W."/>
            <person name="Zhang B."/>
            <person name="Zhang Z."/>
            <person name="Wu J."/>
            <person name="Zhang C."/>
            <person name="Long L."/>
            <person name="Xiao J."/>
        </authorList>
    </citation>
    <scope>NUCLEOTIDE SEQUENCE [LARGE SCALE GENOMIC DNA]</scope>
    <source>
        <strain evidence="2 3">SCSIO 10429</strain>
    </source>
</reference>
<gene>
    <name evidence="2" type="ORF">AN218_09355</name>
</gene>
<keyword evidence="1" id="KW-0472">Membrane</keyword>
<keyword evidence="1" id="KW-1133">Transmembrane helix</keyword>
<accession>A0A1E7L7N1</accession>
<evidence type="ECO:0000313" key="2">
    <source>
        <dbReference type="EMBL" id="OEV12222.1"/>
    </source>
</evidence>
<sequence>MQDLPALAAAATWAAVVAALVTAERIYLPSQPHLPPRHRLKDGRITIVAGVLSYLAALGSGLLPPPMSLPGRAADLLLWVGGITLAVRAGYRAEIRSWADYSLADDLSKILPAVTDLHEQAPVDNERLHLLLAAVKHLQRHRGRDALILVYQVFKRCEPEGQRHEEWLRVYERFVRLAAEYAPHLARYR</sequence>
<dbReference type="PATRIC" id="fig|518642.10.peg.2091"/>
<name>A0A1E7L7N1_9ACTN</name>
<feature type="transmembrane region" description="Helical" evidence="1">
    <location>
        <begin position="6"/>
        <end position="23"/>
    </location>
</feature>
<protein>
    <submittedName>
        <fullName evidence="2">Uncharacterized protein</fullName>
    </submittedName>
</protein>